<evidence type="ECO:0000256" key="16">
    <source>
        <dbReference type="ARBA" id="ARBA00042156"/>
    </source>
</evidence>
<dbReference type="InterPro" id="IPR017871">
    <property type="entry name" value="ABC_transporter-like_CS"/>
</dbReference>
<dbReference type="PROSITE" id="PS50893">
    <property type="entry name" value="ABC_TRANSPORTER_2"/>
    <property type="match status" value="1"/>
</dbReference>
<dbReference type="GO" id="GO:0016887">
    <property type="term" value="F:ATP hydrolysis activity"/>
    <property type="evidence" value="ECO:0007669"/>
    <property type="project" value="InterPro"/>
</dbReference>
<reference evidence="19" key="2">
    <citation type="journal article" date="2024" name="Nature">
        <title>Anoxygenic phototroph of the Chloroflexota uses a type I reaction centre.</title>
        <authorList>
            <person name="Tsuji J.M."/>
            <person name="Shaw N.A."/>
            <person name="Nagashima S."/>
            <person name="Venkiteswaran J.J."/>
            <person name="Schiff S.L."/>
            <person name="Watanabe T."/>
            <person name="Fukui M."/>
            <person name="Hanada S."/>
            <person name="Tank M."/>
            <person name="Neufeld J.D."/>
        </authorList>
    </citation>
    <scope>NUCLEOTIDE SEQUENCE</scope>
    <source>
        <strain evidence="19">L227-S17</strain>
    </source>
</reference>
<keyword evidence="9" id="KW-0862">Zinc</keyword>
<feature type="domain" description="ABC transporter" evidence="17">
    <location>
        <begin position="620"/>
        <end position="951"/>
    </location>
</feature>
<dbReference type="NCBIfam" id="TIGR00630">
    <property type="entry name" value="uvra"/>
    <property type="match status" value="1"/>
</dbReference>
<protein>
    <recommendedName>
        <fullName evidence="15">UvrABC system protein A</fullName>
    </recommendedName>
    <alternativeName>
        <fullName evidence="16">Excinuclease ABC subunit A</fullName>
    </alternativeName>
</protein>
<name>A0A8T7M5S3_9CHLR</name>
<evidence type="ECO:0000313" key="20">
    <source>
        <dbReference type="Proteomes" id="UP000521676"/>
    </source>
</evidence>
<evidence type="ECO:0000256" key="3">
    <source>
        <dbReference type="ARBA" id="ARBA00022723"/>
    </source>
</evidence>
<keyword evidence="7" id="KW-0228">DNA excision</keyword>
<dbReference type="Gene3D" id="3.30.190.20">
    <property type="match status" value="1"/>
</dbReference>
<dbReference type="Proteomes" id="UP000521676">
    <property type="component" value="Unassembled WGS sequence"/>
</dbReference>
<keyword evidence="2" id="KW-0963">Cytoplasm</keyword>
<evidence type="ECO:0000256" key="6">
    <source>
        <dbReference type="ARBA" id="ARBA00022763"/>
    </source>
</evidence>
<dbReference type="GO" id="GO:0003677">
    <property type="term" value="F:DNA binding"/>
    <property type="evidence" value="ECO:0007669"/>
    <property type="project" value="UniProtKB-KW"/>
</dbReference>
<dbReference type="InterPro" id="IPR041552">
    <property type="entry name" value="UvrA_DNA-bd"/>
</dbReference>
<evidence type="ECO:0000256" key="7">
    <source>
        <dbReference type="ARBA" id="ARBA00022769"/>
    </source>
</evidence>
<keyword evidence="21" id="KW-1185">Reference proteome</keyword>
<evidence type="ECO:0000256" key="4">
    <source>
        <dbReference type="ARBA" id="ARBA00022737"/>
    </source>
</evidence>
<keyword evidence="5" id="KW-0547">Nucleotide-binding</keyword>
<dbReference type="NCBIfam" id="NF001503">
    <property type="entry name" value="PRK00349.1"/>
    <property type="match status" value="1"/>
</dbReference>
<dbReference type="SUPFAM" id="SSF52540">
    <property type="entry name" value="P-loop containing nucleoside triphosphate hydrolases"/>
    <property type="match status" value="2"/>
</dbReference>
<dbReference type="EMBL" id="CP128400">
    <property type="protein sequence ID" value="WJW69379.1"/>
    <property type="molecule type" value="Genomic_DNA"/>
</dbReference>
<keyword evidence="4" id="KW-0677">Repeat</keyword>
<dbReference type="GO" id="GO:0006289">
    <property type="term" value="P:nucleotide-excision repair"/>
    <property type="evidence" value="ECO:0007669"/>
    <property type="project" value="InterPro"/>
</dbReference>
<dbReference type="Gene3D" id="1.10.8.280">
    <property type="entry name" value="ABC transporter ATPase domain-like"/>
    <property type="match status" value="1"/>
</dbReference>
<evidence type="ECO:0000313" key="19">
    <source>
        <dbReference type="EMBL" id="WJW69379.1"/>
    </source>
</evidence>
<keyword evidence="12" id="KW-0238">DNA-binding</keyword>
<dbReference type="GO" id="GO:0005737">
    <property type="term" value="C:cytoplasm"/>
    <property type="evidence" value="ECO:0007669"/>
    <property type="project" value="UniProtKB-SubCell"/>
</dbReference>
<dbReference type="GO" id="GO:0008270">
    <property type="term" value="F:zinc ion binding"/>
    <property type="evidence" value="ECO:0007669"/>
    <property type="project" value="UniProtKB-KW"/>
</dbReference>
<dbReference type="Gene3D" id="3.40.50.300">
    <property type="entry name" value="P-loop containing nucleotide triphosphate hydrolases"/>
    <property type="match status" value="3"/>
</dbReference>
<dbReference type="Pfam" id="PF00005">
    <property type="entry name" value="ABC_tran"/>
    <property type="match status" value="1"/>
</dbReference>
<evidence type="ECO:0000313" key="21">
    <source>
        <dbReference type="Proteomes" id="UP001431572"/>
    </source>
</evidence>
<comment type="subcellular location">
    <subcellularLocation>
        <location evidence="1">Cytoplasm</location>
    </subcellularLocation>
</comment>
<dbReference type="PROSITE" id="PS00211">
    <property type="entry name" value="ABC_TRANSPORTER_1"/>
    <property type="match status" value="1"/>
</dbReference>
<evidence type="ECO:0000256" key="1">
    <source>
        <dbReference type="ARBA" id="ARBA00004496"/>
    </source>
</evidence>
<evidence type="ECO:0000256" key="15">
    <source>
        <dbReference type="ARBA" id="ARBA00039316"/>
    </source>
</evidence>
<evidence type="ECO:0000256" key="5">
    <source>
        <dbReference type="ARBA" id="ARBA00022741"/>
    </source>
</evidence>
<keyword evidence="6" id="KW-0227">DNA damage</keyword>
<keyword evidence="8" id="KW-0863">Zinc-finger</keyword>
<evidence type="ECO:0000256" key="12">
    <source>
        <dbReference type="ARBA" id="ARBA00023125"/>
    </source>
</evidence>
<evidence type="ECO:0000256" key="14">
    <source>
        <dbReference type="ARBA" id="ARBA00038000"/>
    </source>
</evidence>
<sequence length="963" mass="106533">MEPENIVIKGAEQHNLKKIDVKIPRNKLVVLTGVSGSGKSSLAFDTIYAEGQRRYVESLSSYARQFLGQMEKPKVDFIGGLSPAIAIEQKTVSKNPRSTVGTVTEVLDYLRVLYARIGTAHCPDCGRVVQAQTAQQIADQLANLPSGTRLQLLAPIVRERKGTHAELLEQARKDGFVRARIDGKILDLSGEIKLAKTKKHNIELVIDRLKVPDEEGEVRQDFEKRLADSVSTTLQAGDGLLVADLGEGKDLILSEQNACPNCSTSFPELSPQLFSFNSPLGMCPDCHGLGTKMSVDPNLIVSRPDLSLMDGASRWYGELRKKKEGWTFKQLKTLAEYYEVDLETPWKDLPEKFRHIVLYGSGDDKIKFSYENRTADSTWTGESLRVTKGIVYHAERLFRQTSSEYTQRFYASFMSEQPCDGCGGARLRAEARGVKVGGISLTEIGSMTIANALEWVKGLYRQLDPEQFQIAGEVLKEIRERLQFMLNVGLYYLTLDRPAPSLSGGEGQRIRLASQLGCGLVGVLYILDEPSIGLHPRDNRALLDTLLQLRDMGNTVLVVEHDEDTMMSADWLIDMGPRAGVLGGEVVSAGLPRQVADDPLSLTGRYLRGDLVVSASNESRRTPNGKYLSLVNARLHNLKNVTARFPLGLFTCVTGVSGSGKSSLISQTLYPALAHTLHRAEQRIGLHDRLEGLEHLDKVINITQEPIGRTPRSNPATYVGLFDDIRKTFAASPEARTHGYGADRFSFNVKGGRCEACKGHGLKRIEMHFLADMWVTCRECKGMRYNRETLSVRFKGKNIAQVLDMDVQEALEFFANIPSIARVLQTLHDVGLDYVKLGQSATTLSGGEAQRVKLASELCRVSTGRTVYILDEPTTGLHFADIQRLLDVLHRLVDAGNTVIVIEHNLDVIKTADWLIDLGPEGGEGGGEILAEGTPEQVTLVERSYTGKFLRQNFEKNLTPNLP</sequence>
<dbReference type="Gene3D" id="1.20.1580.10">
    <property type="entry name" value="ABC transporter ATPase like domain"/>
    <property type="match status" value="3"/>
</dbReference>
<evidence type="ECO:0000313" key="18">
    <source>
        <dbReference type="EMBL" id="NWJ47467.1"/>
    </source>
</evidence>
<dbReference type="PANTHER" id="PTHR43152">
    <property type="entry name" value="UVRABC SYSTEM PROTEIN A"/>
    <property type="match status" value="1"/>
</dbReference>
<dbReference type="Proteomes" id="UP001431572">
    <property type="component" value="Chromosome 2"/>
</dbReference>
<dbReference type="CDD" id="cd03271">
    <property type="entry name" value="ABC_UvrA_II"/>
    <property type="match status" value="1"/>
</dbReference>
<dbReference type="GO" id="GO:0005524">
    <property type="term" value="F:ATP binding"/>
    <property type="evidence" value="ECO:0007669"/>
    <property type="project" value="UniProtKB-KW"/>
</dbReference>
<keyword evidence="10" id="KW-0067">ATP-binding</keyword>
<keyword evidence="18" id="KW-0378">Hydrolase</keyword>
<keyword evidence="11" id="KW-0267">Excision nuclease</keyword>
<dbReference type="PANTHER" id="PTHR43152:SF3">
    <property type="entry name" value="UVRABC SYSTEM PROTEIN A"/>
    <property type="match status" value="1"/>
</dbReference>
<dbReference type="GO" id="GO:0009380">
    <property type="term" value="C:excinuclease repair complex"/>
    <property type="evidence" value="ECO:0007669"/>
    <property type="project" value="InterPro"/>
</dbReference>
<evidence type="ECO:0000256" key="9">
    <source>
        <dbReference type="ARBA" id="ARBA00022833"/>
    </source>
</evidence>
<dbReference type="InterPro" id="IPR004602">
    <property type="entry name" value="UvrA"/>
</dbReference>
<evidence type="ECO:0000256" key="10">
    <source>
        <dbReference type="ARBA" id="ARBA00022840"/>
    </source>
</evidence>
<accession>A0A8T7M5S3</accession>
<keyword evidence="3" id="KW-0479">Metal-binding</keyword>
<evidence type="ECO:0000256" key="8">
    <source>
        <dbReference type="ARBA" id="ARBA00022771"/>
    </source>
</evidence>
<proteinExistence type="inferred from homology"/>
<reference evidence="18 20" key="1">
    <citation type="submission" date="2020-06" db="EMBL/GenBank/DDBJ databases">
        <title>Anoxygenic phototrophic Chloroflexota member uses a Type I reaction center.</title>
        <authorList>
            <person name="Tsuji J.M."/>
            <person name="Shaw N.A."/>
            <person name="Nagashima S."/>
            <person name="Venkiteswaran J."/>
            <person name="Schiff S.L."/>
            <person name="Hanada S."/>
            <person name="Tank M."/>
            <person name="Neufeld J.D."/>
        </authorList>
    </citation>
    <scope>NUCLEOTIDE SEQUENCE [LARGE SCALE GENOMIC DNA]</scope>
    <source>
        <strain evidence="18">L227-S17</strain>
    </source>
</reference>
<dbReference type="InterPro" id="IPR027417">
    <property type="entry name" value="P-loop_NTPase"/>
</dbReference>
<dbReference type="InterPro" id="IPR003439">
    <property type="entry name" value="ABC_transporter-like_ATP-bd"/>
</dbReference>
<dbReference type="GO" id="GO:0004518">
    <property type="term" value="F:nuclease activity"/>
    <property type="evidence" value="ECO:0007669"/>
    <property type="project" value="UniProtKB-KW"/>
</dbReference>
<dbReference type="Pfam" id="PF17755">
    <property type="entry name" value="UvrA_DNA-bind"/>
    <property type="match status" value="1"/>
</dbReference>
<evidence type="ECO:0000256" key="11">
    <source>
        <dbReference type="ARBA" id="ARBA00022881"/>
    </source>
</evidence>
<comment type="similarity">
    <text evidence="14">Belongs to the ABC transporter superfamily. UvrA family.</text>
</comment>
<evidence type="ECO:0000259" key="17">
    <source>
        <dbReference type="PROSITE" id="PS50893"/>
    </source>
</evidence>
<organism evidence="18 20">
    <name type="scientific">Candidatus Chlorohelix allophototropha</name>
    <dbReference type="NCBI Taxonomy" id="3003348"/>
    <lineage>
        <taxon>Bacteria</taxon>
        <taxon>Bacillati</taxon>
        <taxon>Chloroflexota</taxon>
        <taxon>Chloroflexia</taxon>
        <taxon>Candidatus Chloroheliales</taxon>
        <taxon>Candidatus Chloroheliaceae</taxon>
        <taxon>Candidatus Chlorohelix</taxon>
    </lineage>
</organism>
<dbReference type="AlphaFoldDB" id="A0A8T7M5S3"/>
<gene>
    <name evidence="18" type="primary">uvrA</name>
    <name evidence="18" type="ORF">HXX08_16530</name>
    <name evidence="19" type="ORF">OZ401_002987</name>
</gene>
<evidence type="ECO:0000256" key="13">
    <source>
        <dbReference type="ARBA" id="ARBA00023204"/>
    </source>
</evidence>
<dbReference type="InterPro" id="IPR041102">
    <property type="entry name" value="UvrA_inter"/>
</dbReference>
<dbReference type="RefSeq" id="WP_341471267.1">
    <property type="nucleotide sequence ID" value="NZ_CP128400.1"/>
</dbReference>
<dbReference type="EMBL" id="JACATZ010000003">
    <property type="protein sequence ID" value="NWJ47467.1"/>
    <property type="molecule type" value="Genomic_DNA"/>
</dbReference>
<dbReference type="Pfam" id="PF17760">
    <property type="entry name" value="UvrA_inter"/>
    <property type="match status" value="1"/>
</dbReference>
<keyword evidence="13" id="KW-0234">DNA repair</keyword>
<evidence type="ECO:0000256" key="2">
    <source>
        <dbReference type="ARBA" id="ARBA00022490"/>
    </source>
</evidence>